<dbReference type="InterPro" id="IPR011009">
    <property type="entry name" value="Kinase-like_dom_sf"/>
</dbReference>
<feature type="domain" description="Protein kinase" evidence="1">
    <location>
        <begin position="1"/>
        <end position="127"/>
    </location>
</feature>
<keyword evidence="3" id="KW-1185">Reference proteome</keyword>
<dbReference type="Proteomes" id="UP000000600">
    <property type="component" value="Unassembled WGS sequence"/>
</dbReference>
<dbReference type="SUPFAM" id="SSF56112">
    <property type="entry name" value="Protein kinase-like (PK-like)"/>
    <property type="match status" value="1"/>
</dbReference>
<dbReference type="Gene3D" id="1.10.510.10">
    <property type="entry name" value="Transferase(Phosphotransferase) domain 1"/>
    <property type="match status" value="1"/>
</dbReference>
<organism evidence="2 3">
    <name type="scientific">Paramecium tetraurelia</name>
    <dbReference type="NCBI Taxonomy" id="5888"/>
    <lineage>
        <taxon>Eukaryota</taxon>
        <taxon>Sar</taxon>
        <taxon>Alveolata</taxon>
        <taxon>Ciliophora</taxon>
        <taxon>Intramacronucleata</taxon>
        <taxon>Oligohymenophorea</taxon>
        <taxon>Peniculida</taxon>
        <taxon>Parameciidae</taxon>
        <taxon>Paramecium</taxon>
    </lineage>
</organism>
<dbReference type="GO" id="GO:0005524">
    <property type="term" value="F:ATP binding"/>
    <property type="evidence" value="ECO:0007669"/>
    <property type="project" value="InterPro"/>
</dbReference>
<dbReference type="HOGENOM" id="CLU_1974818_0_0_1"/>
<sequence>MKGWQNQYEIAQKVNREDDYYERIMQFEKNDYQTTTQSKDLLEYKFYQSECFSLGQLIESLNYNFIKIYKGQLLIIILEILKQLQQLHQCKISHGQLIPQNIVIKLKNDKNNKLTIIQTKFTIQQTY</sequence>
<protein>
    <recommendedName>
        <fullName evidence="1">Protein kinase domain-containing protein</fullName>
    </recommendedName>
</protein>
<proteinExistence type="predicted"/>
<evidence type="ECO:0000313" key="3">
    <source>
        <dbReference type="Proteomes" id="UP000000600"/>
    </source>
</evidence>
<accession>A0C4W8</accession>
<dbReference type="GeneID" id="5019017"/>
<dbReference type="KEGG" id="ptm:GSPATT00006334001"/>
<dbReference type="InterPro" id="IPR000719">
    <property type="entry name" value="Prot_kinase_dom"/>
</dbReference>
<dbReference type="RefSeq" id="XP_001433232.1">
    <property type="nucleotide sequence ID" value="XM_001433195.1"/>
</dbReference>
<name>A0C4W8_PARTE</name>
<reference evidence="2 3" key="1">
    <citation type="journal article" date="2006" name="Nature">
        <title>Global trends of whole-genome duplications revealed by the ciliate Paramecium tetraurelia.</title>
        <authorList>
            <consortium name="Genoscope"/>
            <person name="Aury J.-M."/>
            <person name="Jaillon O."/>
            <person name="Duret L."/>
            <person name="Noel B."/>
            <person name="Jubin C."/>
            <person name="Porcel B.M."/>
            <person name="Segurens B."/>
            <person name="Daubin V."/>
            <person name="Anthouard V."/>
            <person name="Aiach N."/>
            <person name="Arnaiz O."/>
            <person name="Billaut A."/>
            <person name="Beisson J."/>
            <person name="Blanc I."/>
            <person name="Bouhouche K."/>
            <person name="Camara F."/>
            <person name="Duharcourt S."/>
            <person name="Guigo R."/>
            <person name="Gogendeau D."/>
            <person name="Katinka M."/>
            <person name="Keller A.-M."/>
            <person name="Kissmehl R."/>
            <person name="Klotz C."/>
            <person name="Koll F."/>
            <person name="Le Moue A."/>
            <person name="Lepere C."/>
            <person name="Malinsky S."/>
            <person name="Nowacki M."/>
            <person name="Nowak J.K."/>
            <person name="Plattner H."/>
            <person name="Poulain J."/>
            <person name="Ruiz F."/>
            <person name="Serrano V."/>
            <person name="Zagulski M."/>
            <person name="Dessen P."/>
            <person name="Betermier M."/>
            <person name="Weissenbach J."/>
            <person name="Scarpelli C."/>
            <person name="Schachter V."/>
            <person name="Sperling L."/>
            <person name="Meyer E."/>
            <person name="Cohen J."/>
            <person name="Wincker P."/>
        </authorList>
    </citation>
    <scope>NUCLEOTIDE SEQUENCE [LARGE SCALE GENOMIC DNA]</scope>
    <source>
        <strain evidence="2 3">Stock d4-2</strain>
    </source>
</reference>
<dbReference type="InParanoid" id="A0C4W8"/>
<evidence type="ECO:0000313" key="2">
    <source>
        <dbReference type="EMBL" id="CAK65835.1"/>
    </source>
</evidence>
<dbReference type="GO" id="GO:0004672">
    <property type="term" value="F:protein kinase activity"/>
    <property type="evidence" value="ECO:0007669"/>
    <property type="project" value="InterPro"/>
</dbReference>
<dbReference type="PROSITE" id="PS50011">
    <property type="entry name" value="PROTEIN_KINASE_DOM"/>
    <property type="match status" value="1"/>
</dbReference>
<evidence type="ECO:0000259" key="1">
    <source>
        <dbReference type="PROSITE" id="PS50011"/>
    </source>
</evidence>
<dbReference type="EMBL" id="CT868041">
    <property type="protein sequence ID" value="CAK65835.1"/>
    <property type="molecule type" value="Genomic_DNA"/>
</dbReference>
<gene>
    <name evidence="2" type="ORF">GSPATT00006334001</name>
</gene>
<dbReference type="AlphaFoldDB" id="A0C4W8"/>